<dbReference type="Gene3D" id="3.40.50.1820">
    <property type="entry name" value="alpha/beta hydrolase"/>
    <property type="match status" value="1"/>
</dbReference>
<dbReference type="STRING" id="427683.A5481_04230"/>
<dbReference type="AlphaFoldDB" id="A0A179SFL5"/>
<sequence>MPAPTTQNFFDASNWVYGYSDSNALPPIPVGLTPFYYKTGQFDSGLLPSGFHGAAFLIPGARPQVIVAFEGTDVSGIDIRPDFLLAQLEADVSLFVGVVPQALRDATTFTREVLTAASAQGIQHDQVSLTGHSLGAAAAAYVSTQTGLDGTTFAAPGLPSNTVNFGQAGLLTNYVDHGDPVGNYSATPIDIEDGFLFSSAIRRVGDPSYTGDVLDVIPLAAAAAAAAPGNPDPVRAGGLLVLGGLAAENHPLTHYGEDLNLLLNDTPVLADASRIVSGRDYAQFYGDIIDRNFLVGDAFYAIRNPDVRAAGVDAEQHYDRYGWREGRDPDAFFSTNGYRAANPDVRAADVNPLQHFDQAGWREGRDPSAAFDTGLYLKNNPDVAAAGIDPLAHYLQYGRAEGRTIAAAIGPTASFTHGSFDAEYYLLANGDVAAAALSSGGDTLDYAYRHYEQYGWREGRDPNAFFDTRGYLDAYGDVKAAGIDPLMHYDTYGWKEGRDPSKGFDTTAYLAAYGDVAQARIDPLTHYLQYGALEGRAPFADGTFGAGATG</sequence>
<dbReference type="InterPro" id="IPR029058">
    <property type="entry name" value="AB_hydrolase_fold"/>
</dbReference>
<reference evidence="1 2" key="1">
    <citation type="submission" date="2016-04" db="EMBL/GenBank/DDBJ databases">
        <authorList>
            <person name="Evans L.H."/>
            <person name="Alamgir A."/>
            <person name="Owens N."/>
            <person name="Weber N.D."/>
            <person name="Virtaneva K."/>
            <person name="Barbian K."/>
            <person name="Babar A."/>
            <person name="Rosenke K."/>
        </authorList>
    </citation>
    <scope>NUCLEOTIDE SEQUENCE [LARGE SCALE GENOMIC DNA]</scope>
    <source>
        <strain evidence="1 2">PMB02</strain>
    </source>
</reference>
<gene>
    <name evidence="1" type="ORF">A5481_04230</name>
</gene>
<protein>
    <recommendedName>
        <fullName evidence="3">Fungal lipase-like domain-containing protein</fullName>
    </recommendedName>
</protein>
<name>A0A179SFL5_9HYPH</name>
<comment type="caution">
    <text evidence="1">The sequence shown here is derived from an EMBL/GenBank/DDBJ whole genome shotgun (WGS) entry which is preliminary data.</text>
</comment>
<dbReference type="EMBL" id="LWHQ01000009">
    <property type="protein sequence ID" value="OAS26666.1"/>
    <property type="molecule type" value="Genomic_DNA"/>
</dbReference>
<dbReference type="RefSeq" id="WP_064503789.1">
    <property type="nucleotide sequence ID" value="NZ_LWHQ01000009.1"/>
</dbReference>
<evidence type="ECO:0008006" key="3">
    <source>
        <dbReference type="Google" id="ProtNLM"/>
    </source>
</evidence>
<dbReference type="SUPFAM" id="SSF53474">
    <property type="entry name" value="alpha/beta-Hydrolases"/>
    <property type="match status" value="1"/>
</dbReference>
<evidence type="ECO:0000313" key="1">
    <source>
        <dbReference type="EMBL" id="OAS26666.1"/>
    </source>
</evidence>
<dbReference type="Proteomes" id="UP000078316">
    <property type="component" value="Unassembled WGS sequence"/>
</dbReference>
<proteinExistence type="predicted"/>
<accession>A0A179SFL5</accession>
<dbReference type="Pfam" id="PF26363">
    <property type="entry name" value="Phospholipase-like"/>
    <property type="match status" value="1"/>
</dbReference>
<organism evidence="1 2">
    <name type="scientific">Methylobacterium platani</name>
    <dbReference type="NCBI Taxonomy" id="427683"/>
    <lineage>
        <taxon>Bacteria</taxon>
        <taxon>Pseudomonadati</taxon>
        <taxon>Pseudomonadota</taxon>
        <taxon>Alphaproteobacteria</taxon>
        <taxon>Hyphomicrobiales</taxon>
        <taxon>Methylobacteriaceae</taxon>
        <taxon>Methylobacterium</taxon>
    </lineage>
</organism>
<evidence type="ECO:0000313" key="2">
    <source>
        <dbReference type="Proteomes" id="UP000078316"/>
    </source>
</evidence>